<dbReference type="PANTHER" id="PTHR43283:SF18">
    <property type="match status" value="1"/>
</dbReference>
<accession>A0A1M5TYA2</accession>
<dbReference type="EMBL" id="FQWH01000012">
    <property type="protein sequence ID" value="SHH55658.1"/>
    <property type="molecule type" value="Genomic_DNA"/>
</dbReference>
<dbReference type="PANTHER" id="PTHR43283">
    <property type="entry name" value="BETA-LACTAMASE-RELATED"/>
    <property type="match status" value="1"/>
</dbReference>
<organism evidence="2 3">
    <name type="scientific">Flavobacterium johnsoniae</name>
    <name type="common">Cytophaga johnsonae</name>
    <dbReference type="NCBI Taxonomy" id="986"/>
    <lineage>
        <taxon>Bacteria</taxon>
        <taxon>Pseudomonadati</taxon>
        <taxon>Bacteroidota</taxon>
        <taxon>Flavobacteriia</taxon>
        <taxon>Flavobacteriales</taxon>
        <taxon>Flavobacteriaceae</taxon>
        <taxon>Flavobacterium</taxon>
    </lineage>
</organism>
<feature type="domain" description="Beta-lactamase-related" evidence="1">
    <location>
        <begin position="39"/>
        <end position="362"/>
    </location>
</feature>
<reference evidence="2 3" key="1">
    <citation type="submission" date="2016-11" db="EMBL/GenBank/DDBJ databases">
        <authorList>
            <person name="Jaros S."/>
            <person name="Januszkiewicz K."/>
            <person name="Wedrychowicz H."/>
        </authorList>
    </citation>
    <scope>NUCLEOTIDE SEQUENCE [LARGE SCALE GENOMIC DNA]</scope>
    <source>
        <strain evidence="2 3">DSM 6792</strain>
    </source>
</reference>
<evidence type="ECO:0000259" key="1">
    <source>
        <dbReference type="Pfam" id="PF00144"/>
    </source>
</evidence>
<sequence>MKHFFLLIFFTGIFWVHSQNTALIKRLDGSTISQDSLTSAIKYLMNKADVKGLAITVFNSKKPVYMNTFGFSDVENNKKLDLHTNLYGASFSKAVFAVVVMKLVDEGVISLDKPLQSYLPKPIYEYEPKVWHEDFKELKDYPEYTKITARMCLDHTTGLPNWRWFESDEKLRIKFEPGSRYSYSGEGLTYLQVVLEKITGKPLEELAQERVFKPLGMTASSYKWQEKFEKDYAYGYDEEGKKQEKDKDNAPRGAGTLETTIEDYSKFLSAILNKKILSSKSYKELFSPQIRIHSKNQFGPGALEDGNWYDNLELSYGLGWGLVKSPYGPGAFKEGQGSGFQNYSIVFPDKGIGMLIMSNSYSTGKIIKYLLETGIQDKYTPWEWDQYIPYDKVIK</sequence>
<dbReference type="Gene3D" id="3.40.710.10">
    <property type="entry name" value="DD-peptidase/beta-lactamase superfamily"/>
    <property type="match status" value="1"/>
</dbReference>
<dbReference type="SUPFAM" id="SSF56601">
    <property type="entry name" value="beta-lactamase/transpeptidase-like"/>
    <property type="match status" value="1"/>
</dbReference>
<proteinExistence type="predicted"/>
<dbReference type="Pfam" id="PF00144">
    <property type="entry name" value="Beta-lactamase"/>
    <property type="match status" value="1"/>
</dbReference>
<dbReference type="InterPro" id="IPR001466">
    <property type="entry name" value="Beta-lactam-related"/>
</dbReference>
<dbReference type="RefSeq" id="WP_073410774.1">
    <property type="nucleotide sequence ID" value="NZ_FQWH01000012.1"/>
</dbReference>
<evidence type="ECO:0000313" key="2">
    <source>
        <dbReference type="EMBL" id="SHH55658.1"/>
    </source>
</evidence>
<gene>
    <name evidence="2" type="ORF">SAMN05444388_11289</name>
</gene>
<evidence type="ECO:0000313" key="3">
    <source>
        <dbReference type="Proteomes" id="UP000184112"/>
    </source>
</evidence>
<name>A0A1M5TYA2_FLAJO</name>
<dbReference type="InterPro" id="IPR012338">
    <property type="entry name" value="Beta-lactam/transpept-like"/>
</dbReference>
<dbReference type="Proteomes" id="UP000184112">
    <property type="component" value="Unassembled WGS sequence"/>
</dbReference>
<protein>
    <submittedName>
        <fullName evidence="2">CubicO group peptidase, beta-lactamase class C family</fullName>
    </submittedName>
</protein>
<dbReference type="InterPro" id="IPR050789">
    <property type="entry name" value="Diverse_Enzym_Activities"/>
</dbReference>
<dbReference type="AlphaFoldDB" id="A0A1M5TYA2"/>